<feature type="transmembrane region" description="Helical" evidence="2">
    <location>
        <begin position="173"/>
        <end position="191"/>
    </location>
</feature>
<evidence type="ECO:0000256" key="2">
    <source>
        <dbReference type="SAM" id="Phobius"/>
    </source>
</evidence>
<sequence>MEQGRKSSDEQRARDSGGSGRVILQVSRVVEAVWKVTEKNDNGRSRTEGKLRQWVREEKENGSVLPLKVGSKSKRPIPSLSLYHVLKRKPLLLPLPAPATAASPSPCTHRRYRLSLSYHLKWTTPPLPPEDANRFSADLASETSETTIQRIDGLLPAFYFRQKYRWKWRRKQVVAFSYGTAYGVLSVGISGTERRRKKSCL</sequence>
<feature type="compositionally biased region" description="Basic and acidic residues" evidence="1">
    <location>
        <begin position="1"/>
        <end position="15"/>
    </location>
</feature>
<reference evidence="3 4" key="1">
    <citation type="journal article" date="2016" name="Sci. Rep.">
        <title>The Dendrobium catenatum Lindl. genome sequence provides insights into polysaccharide synthase, floral development and adaptive evolution.</title>
        <authorList>
            <person name="Zhang G.Q."/>
            <person name="Xu Q."/>
            <person name="Bian C."/>
            <person name="Tsai W.C."/>
            <person name="Yeh C.M."/>
            <person name="Liu K.W."/>
            <person name="Yoshida K."/>
            <person name="Zhang L.S."/>
            <person name="Chang S.B."/>
            <person name="Chen F."/>
            <person name="Shi Y."/>
            <person name="Su Y.Y."/>
            <person name="Zhang Y.Q."/>
            <person name="Chen L.J."/>
            <person name="Yin Y."/>
            <person name="Lin M."/>
            <person name="Huang H."/>
            <person name="Deng H."/>
            <person name="Wang Z.W."/>
            <person name="Zhu S.L."/>
            <person name="Zhao X."/>
            <person name="Deng C."/>
            <person name="Niu S.C."/>
            <person name="Huang J."/>
            <person name="Wang M."/>
            <person name="Liu G.H."/>
            <person name="Yang H.J."/>
            <person name="Xiao X.J."/>
            <person name="Hsiao Y.Y."/>
            <person name="Wu W.L."/>
            <person name="Chen Y.Y."/>
            <person name="Mitsuda N."/>
            <person name="Ohme-Takagi M."/>
            <person name="Luo Y.B."/>
            <person name="Van de Peer Y."/>
            <person name="Liu Z.J."/>
        </authorList>
    </citation>
    <scope>NUCLEOTIDE SEQUENCE [LARGE SCALE GENOMIC DNA]</scope>
    <source>
        <tissue evidence="3">The whole plant</tissue>
    </source>
</reference>
<dbReference type="EMBL" id="KZ502442">
    <property type="protein sequence ID" value="PKU79056.1"/>
    <property type="molecule type" value="Genomic_DNA"/>
</dbReference>
<dbReference type="Proteomes" id="UP000233837">
    <property type="component" value="Unassembled WGS sequence"/>
</dbReference>
<organism evidence="3 4">
    <name type="scientific">Dendrobium catenatum</name>
    <dbReference type="NCBI Taxonomy" id="906689"/>
    <lineage>
        <taxon>Eukaryota</taxon>
        <taxon>Viridiplantae</taxon>
        <taxon>Streptophyta</taxon>
        <taxon>Embryophyta</taxon>
        <taxon>Tracheophyta</taxon>
        <taxon>Spermatophyta</taxon>
        <taxon>Magnoliopsida</taxon>
        <taxon>Liliopsida</taxon>
        <taxon>Asparagales</taxon>
        <taxon>Orchidaceae</taxon>
        <taxon>Epidendroideae</taxon>
        <taxon>Malaxideae</taxon>
        <taxon>Dendrobiinae</taxon>
        <taxon>Dendrobium</taxon>
    </lineage>
</organism>
<gene>
    <name evidence="3" type="ORF">MA16_Dca000400</name>
</gene>
<dbReference type="AlphaFoldDB" id="A0A2I0WTS7"/>
<keyword evidence="2" id="KW-0812">Transmembrane</keyword>
<feature type="region of interest" description="Disordered" evidence="1">
    <location>
        <begin position="1"/>
        <end position="20"/>
    </location>
</feature>
<evidence type="ECO:0000313" key="4">
    <source>
        <dbReference type="Proteomes" id="UP000233837"/>
    </source>
</evidence>
<reference evidence="3 4" key="2">
    <citation type="journal article" date="2017" name="Nature">
        <title>The Apostasia genome and the evolution of orchids.</title>
        <authorList>
            <person name="Zhang G.Q."/>
            <person name="Liu K.W."/>
            <person name="Li Z."/>
            <person name="Lohaus R."/>
            <person name="Hsiao Y.Y."/>
            <person name="Niu S.C."/>
            <person name="Wang J.Y."/>
            <person name="Lin Y.C."/>
            <person name="Xu Q."/>
            <person name="Chen L.J."/>
            <person name="Yoshida K."/>
            <person name="Fujiwara S."/>
            <person name="Wang Z.W."/>
            <person name="Zhang Y.Q."/>
            <person name="Mitsuda N."/>
            <person name="Wang M."/>
            <person name="Liu G.H."/>
            <person name="Pecoraro L."/>
            <person name="Huang H.X."/>
            <person name="Xiao X.J."/>
            <person name="Lin M."/>
            <person name="Wu X.Y."/>
            <person name="Wu W.L."/>
            <person name="Chen Y.Y."/>
            <person name="Chang S.B."/>
            <person name="Sakamoto S."/>
            <person name="Ohme-Takagi M."/>
            <person name="Yagi M."/>
            <person name="Zeng S.J."/>
            <person name="Shen C.Y."/>
            <person name="Yeh C.M."/>
            <person name="Luo Y.B."/>
            <person name="Tsai W.C."/>
            <person name="Van de Peer Y."/>
            <person name="Liu Z.J."/>
        </authorList>
    </citation>
    <scope>NUCLEOTIDE SEQUENCE [LARGE SCALE GENOMIC DNA]</scope>
    <source>
        <tissue evidence="3">The whole plant</tissue>
    </source>
</reference>
<keyword evidence="2" id="KW-1133">Transmembrane helix</keyword>
<protein>
    <submittedName>
        <fullName evidence="3">Uncharacterized protein</fullName>
    </submittedName>
</protein>
<keyword evidence="2" id="KW-0472">Membrane</keyword>
<keyword evidence="4" id="KW-1185">Reference proteome</keyword>
<name>A0A2I0WTS7_9ASPA</name>
<proteinExistence type="predicted"/>
<evidence type="ECO:0000313" key="3">
    <source>
        <dbReference type="EMBL" id="PKU79056.1"/>
    </source>
</evidence>
<evidence type="ECO:0000256" key="1">
    <source>
        <dbReference type="SAM" id="MobiDB-lite"/>
    </source>
</evidence>
<accession>A0A2I0WTS7</accession>